<dbReference type="AlphaFoldDB" id="A0A4C1YNL8"/>
<sequence length="69" mass="7711">MTTPGTTSEHTLRGMEIRAGLHPCSARPAIYLALAARVNINHGEFFPARRRDARAARYDAPPARRVHLF</sequence>
<reference evidence="1 2" key="1">
    <citation type="journal article" date="2019" name="Commun. Biol.">
        <title>The bagworm genome reveals a unique fibroin gene that provides high tensile strength.</title>
        <authorList>
            <person name="Kono N."/>
            <person name="Nakamura H."/>
            <person name="Ohtoshi R."/>
            <person name="Tomita M."/>
            <person name="Numata K."/>
            <person name="Arakawa K."/>
        </authorList>
    </citation>
    <scope>NUCLEOTIDE SEQUENCE [LARGE SCALE GENOMIC DNA]</scope>
</reference>
<name>A0A4C1YNL8_EUMVA</name>
<evidence type="ECO:0000313" key="1">
    <source>
        <dbReference type="EMBL" id="GBP76603.1"/>
    </source>
</evidence>
<comment type="caution">
    <text evidence="1">The sequence shown here is derived from an EMBL/GenBank/DDBJ whole genome shotgun (WGS) entry which is preliminary data.</text>
</comment>
<dbReference type="Proteomes" id="UP000299102">
    <property type="component" value="Unassembled WGS sequence"/>
</dbReference>
<accession>A0A4C1YNL8</accession>
<gene>
    <name evidence="1" type="ORF">EVAR_37717_1</name>
</gene>
<proteinExistence type="predicted"/>
<keyword evidence="2" id="KW-1185">Reference proteome</keyword>
<organism evidence="1 2">
    <name type="scientific">Eumeta variegata</name>
    <name type="common">Bagworm moth</name>
    <name type="synonym">Eumeta japonica</name>
    <dbReference type="NCBI Taxonomy" id="151549"/>
    <lineage>
        <taxon>Eukaryota</taxon>
        <taxon>Metazoa</taxon>
        <taxon>Ecdysozoa</taxon>
        <taxon>Arthropoda</taxon>
        <taxon>Hexapoda</taxon>
        <taxon>Insecta</taxon>
        <taxon>Pterygota</taxon>
        <taxon>Neoptera</taxon>
        <taxon>Endopterygota</taxon>
        <taxon>Lepidoptera</taxon>
        <taxon>Glossata</taxon>
        <taxon>Ditrysia</taxon>
        <taxon>Tineoidea</taxon>
        <taxon>Psychidae</taxon>
        <taxon>Oiketicinae</taxon>
        <taxon>Eumeta</taxon>
    </lineage>
</organism>
<protein>
    <submittedName>
        <fullName evidence="1">Uncharacterized protein</fullName>
    </submittedName>
</protein>
<dbReference type="EMBL" id="BGZK01001295">
    <property type="protein sequence ID" value="GBP76603.1"/>
    <property type="molecule type" value="Genomic_DNA"/>
</dbReference>
<evidence type="ECO:0000313" key="2">
    <source>
        <dbReference type="Proteomes" id="UP000299102"/>
    </source>
</evidence>